<dbReference type="SMART" id="SM00342">
    <property type="entry name" value="HTH_ARAC"/>
    <property type="match status" value="1"/>
</dbReference>
<name>A0ABW5X5A8_9FLAO</name>
<reference evidence="6" key="1">
    <citation type="journal article" date="2019" name="Int. J. Syst. Evol. Microbiol.">
        <title>The Global Catalogue of Microorganisms (GCM) 10K type strain sequencing project: providing services to taxonomists for standard genome sequencing and annotation.</title>
        <authorList>
            <consortium name="The Broad Institute Genomics Platform"/>
            <consortium name="The Broad Institute Genome Sequencing Center for Infectious Disease"/>
            <person name="Wu L."/>
            <person name="Ma J."/>
        </authorList>
    </citation>
    <scope>NUCLEOTIDE SEQUENCE [LARGE SCALE GENOMIC DNA]</scope>
    <source>
        <strain evidence="6">KCTC 52925</strain>
    </source>
</reference>
<dbReference type="PANTHER" id="PTHR43280">
    <property type="entry name" value="ARAC-FAMILY TRANSCRIPTIONAL REGULATOR"/>
    <property type="match status" value="1"/>
</dbReference>
<dbReference type="SUPFAM" id="SSF46689">
    <property type="entry name" value="Homeodomain-like"/>
    <property type="match status" value="1"/>
</dbReference>
<dbReference type="RefSeq" id="WP_251741319.1">
    <property type="nucleotide sequence ID" value="NZ_JBHUOJ010000012.1"/>
</dbReference>
<dbReference type="PROSITE" id="PS01124">
    <property type="entry name" value="HTH_ARAC_FAMILY_2"/>
    <property type="match status" value="1"/>
</dbReference>
<evidence type="ECO:0000313" key="6">
    <source>
        <dbReference type="Proteomes" id="UP001597438"/>
    </source>
</evidence>
<proteinExistence type="predicted"/>
<dbReference type="Pfam" id="PF12833">
    <property type="entry name" value="HTH_18"/>
    <property type="match status" value="1"/>
</dbReference>
<accession>A0ABW5X5A8</accession>
<dbReference type="EMBL" id="JBHUOJ010000012">
    <property type="protein sequence ID" value="MFD2833039.1"/>
    <property type="molecule type" value="Genomic_DNA"/>
</dbReference>
<evidence type="ECO:0000256" key="3">
    <source>
        <dbReference type="ARBA" id="ARBA00023163"/>
    </source>
</evidence>
<protein>
    <submittedName>
        <fullName evidence="5">Helix-turn-helix domain-containing protein</fullName>
    </submittedName>
</protein>
<organism evidence="5 6">
    <name type="scientific">Christiangramia antarctica</name>
    <dbReference type="NCBI Taxonomy" id="2058158"/>
    <lineage>
        <taxon>Bacteria</taxon>
        <taxon>Pseudomonadati</taxon>
        <taxon>Bacteroidota</taxon>
        <taxon>Flavobacteriia</taxon>
        <taxon>Flavobacteriales</taxon>
        <taxon>Flavobacteriaceae</taxon>
        <taxon>Christiangramia</taxon>
    </lineage>
</organism>
<evidence type="ECO:0000313" key="5">
    <source>
        <dbReference type="EMBL" id="MFD2833039.1"/>
    </source>
</evidence>
<dbReference type="InterPro" id="IPR009057">
    <property type="entry name" value="Homeodomain-like_sf"/>
</dbReference>
<dbReference type="Gene3D" id="1.10.10.60">
    <property type="entry name" value="Homeodomain-like"/>
    <property type="match status" value="1"/>
</dbReference>
<sequence length="189" mass="22231">MIVEVFVKNMVCDRCIKVVTNELVEEGVAVQEVELGKVVYKTENKEEDQLKLTKVLEQNSFEEIQGSDQILVEQVKLCLIKLLQKLPIEKEGTLSNYLSEEIHYKYSSLSRVFSYTENITIEKYFIRLKIEKVKELIQSKQYNFTQISQLLDYSNVNHLSRQFKTETGMNLSEYKTLEQNFRNSLDRIL</sequence>
<comment type="caution">
    <text evidence="5">The sequence shown here is derived from an EMBL/GenBank/DDBJ whole genome shotgun (WGS) entry which is preliminary data.</text>
</comment>
<keyword evidence="3" id="KW-0804">Transcription</keyword>
<feature type="domain" description="HTH araC/xylS-type" evidence="4">
    <location>
        <begin position="98"/>
        <end position="177"/>
    </location>
</feature>
<keyword evidence="1" id="KW-0805">Transcription regulation</keyword>
<evidence type="ECO:0000256" key="1">
    <source>
        <dbReference type="ARBA" id="ARBA00023015"/>
    </source>
</evidence>
<dbReference type="Proteomes" id="UP001597438">
    <property type="component" value="Unassembled WGS sequence"/>
</dbReference>
<dbReference type="PANTHER" id="PTHR43280:SF28">
    <property type="entry name" value="HTH-TYPE TRANSCRIPTIONAL ACTIVATOR RHAS"/>
    <property type="match status" value="1"/>
</dbReference>
<evidence type="ECO:0000259" key="4">
    <source>
        <dbReference type="PROSITE" id="PS01124"/>
    </source>
</evidence>
<keyword evidence="2" id="KW-0238">DNA-binding</keyword>
<evidence type="ECO:0000256" key="2">
    <source>
        <dbReference type="ARBA" id="ARBA00023125"/>
    </source>
</evidence>
<gene>
    <name evidence="5" type="ORF">ACFSYS_07035</name>
</gene>
<keyword evidence="6" id="KW-1185">Reference proteome</keyword>
<dbReference type="InterPro" id="IPR018060">
    <property type="entry name" value="HTH_AraC"/>
</dbReference>